<dbReference type="EMBL" id="JACIFU010000001">
    <property type="protein sequence ID" value="MBB4173088.1"/>
    <property type="molecule type" value="Genomic_DNA"/>
</dbReference>
<dbReference type="PANTHER" id="PTHR24096:SF420">
    <property type="entry name" value="LONG-CHAIN-FATTY-ACID--COA LIGASE-RELATED"/>
    <property type="match status" value="1"/>
</dbReference>
<protein>
    <submittedName>
        <fullName evidence="2">Feruloyl-CoA synthase</fullName>
        <ecNumber evidence="2">6.2.1.34</ecNumber>
    </submittedName>
</protein>
<dbReference type="OrthoDB" id="9803968at2"/>
<accession>A0A7W6M6N7</accession>
<sequence>MTEHLNLKPHRVERTDRVDGTVLLRSTYQMGAVARCTGDWLDHWANATPEAVFLADRSGDGWREVTYAQAQMQVHAISSHLLTRDLGPDRPILVISGNSVEHGLLMLAAQYVGIPVVPVAEQYALIPAAHPRLIYAAGLVRPGMVFAQDAAQYRDALSLDVFDGIEVLSAAPAQAGQTAFADMLSPTGTDISTAAAAVGPETLAKILLTSGSTSDPKGVLTTQKMLTSNQAQIAGCLPFLADRPPRVVDWLPWNHVFGGSHNFNMMLANGGALYLDDGKPAPGLFDRTLENLSMISGTISFNVPIGFAQLVQALERDAALRETYFAELDMIFYAGASLPQETWAALERLARETGRPLPLITTSWGLTETAPAALIGHAPAKGAGIVGVPLPGIDVKLVPENTGRFDVRIKARSVMQGYLGNPKKTREAFDEEGYFITGDAMRFVDEADANQGLQFDGRLSEDFKLSTGIWVQAANLRLDLLARFAPFAQDVVITGAGRDQVGALILPNKGALAAQGWESEEKDGILVCAPLHAELEKRLAAHNTHATARATKIVNALCLSEPASMSEGEATAKGNINFPRFLERRAALVDLLYDERSDLRIEILH</sequence>
<proteinExistence type="predicted"/>
<dbReference type="Proteomes" id="UP000565745">
    <property type="component" value="Unassembled WGS sequence"/>
</dbReference>
<evidence type="ECO:0000313" key="2">
    <source>
        <dbReference type="EMBL" id="MBB4173088.1"/>
    </source>
</evidence>
<dbReference type="RefSeq" id="WP_025054835.1">
    <property type="nucleotide sequence ID" value="NZ_JACIFU010000001.1"/>
</dbReference>
<dbReference type="Pfam" id="PF23562">
    <property type="entry name" value="AMP-binding_C_3"/>
    <property type="match status" value="1"/>
</dbReference>
<gene>
    <name evidence="2" type="ORF">GGR93_000849</name>
</gene>
<dbReference type="SUPFAM" id="SSF56801">
    <property type="entry name" value="Acetyl-CoA synthetase-like"/>
    <property type="match status" value="1"/>
</dbReference>
<dbReference type="Pfam" id="PF00501">
    <property type="entry name" value="AMP-binding"/>
    <property type="match status" value="1"/>
</dbReference>
<keyword evidence="3" id="KW-1185">Reference proteome</keyword>
<dbReference type="PROSITE" id="PS00455">
    <property type="entry name" value="AMP_BINDING"/>
    <property type="match status" value="1"/>
</dbReference>
<dbReference type="PANTHER" id="PTHR24096">
    <property type="entry name" value="LONG-CHAIN-FATTY-ACID--COA LIGASE"/>
    <property type="match status" value="1"/>
</dbReference>
<organism evidence="2 3">
    <name type="scientific">Sulfitobacter noctilucicola</name>
    <dbReference type="NCBI Taxonomy" id="1342301"/>
    <lineage>
        <taxon>Bacteria</taxon>
        <taxon>Pseudomonadati</taxon>
        <taxon>Pseudomonadota</taxon>
        <taxon>Alphaproteobacteria</taxon>
        <taxon>Rhodobacterales</taxon>
        <taxon>Roseobacteraceae</taxon>
        <taxon>Sulfitobacter</taxon>
    </lineage>
</organism>
<dbReference type="InterPro" id="IPR000873">
    <property type="entry name" value="AMP-dep_synth/lig_dom"/>
</dbReference>
<dbReference type="AlphaFoldDB" id="A0A7W6M6N7"/>
<name>A0A7W6M6N7_9RHOB</name>
<feature type="domain" description="AMP-dependent synthetase/ligase" evidence="1">
    <location>
        <begin position="41"/>
        <end position="419"/>
    </location>
</feature>
<keyword evidence="2" id="KW-0436">Ligase</keyword>
<dbReference type="GO" id="GO:0050563">
    <property type="term" value="F:trans-feruloyl-CoA synthase activity"/>
    <property type="evidence" value="ECO:0007669"/>
    <property type="project" value="UniProtKB-EC"/>
</dbReference>
<dbReference type="InterPro" id="IPR042099">
    <property type="entry name" value="ANL_N_sf"/>
</dbReference>
<evidence type="ECO:0000313" key="3">
    <source>
        <dbReference type="Proteomes" id="UP000565745"/>
    </source>
</evidence>
<evidence type="ECO:0000259" key="1">
    <source>
        <dbReference type="Pfam" id="PF00501"/>
    </source>
</evidence>
<dbReference type="InterPro" id="IPR020845">
    <property type="entry name" value="AMP-binding_CS"/>
</dbReference>
<comment type="caution">
    <text evidence="2">The sequence shown here is derived from an EMBL/GenBank/DDBJ whole genome shotgun (WGS) entry which is preliminary data.</text>
</comment>
<dbReference type="Gene3D" id="3.40.50.12780">
    <property type="entry name" value="N-terminal domain of ligase-like"/>
    <property type="match status" value="1"/>
</dbReference>
<dbReference type="EC" id="6.2.1.34" evidence="2"/>
<reference evidence="2 3" key="1">
    <citation type="submission" date="2020-08" db="EMBL/GenBank/DDBJ databases">
        <title>Genomic Encyclopedia of Type Strains, Phase IV (KMG-IV): sequencing the most valuable type-strain genomes for metagenomic binning, comparative biology and taxonomic classification.</title>
        <authorList>
            <person name="Goeker M."/>
        </authorList>
    </citation>
    <scope>NUCLEOTIDE SEQUENCE [LARGE SCALE GENOMIC DNA]</scope>
    <source>
        <strain evidence="2 3">DSM 101015</strain>
    </source>
</reference>